<dbReference type="GO" id="GO:0030422">
    <property type="term" value="P:siRNA processing"/>
    <property type="evidence" value="ECO:0007669"/>
    <property type="project" value="TreeGrafter"/>
</dbReference>
<keyword evidence="3 9" id="KW-0808">Transferase</keyword>
<evidence type="ECO:0000256" key="5">
    <source>
        <dbReference type="ARBA" id="ARBA00022884"/>
    </source>
</evidence>
<comment type="function">
    <text evidence="9">Probably involved in the RNA silencing pathway and required for the generation of small interfering RNAs (siRNAs).</text>
</comment>
<dbReference type="EC" id="2.7.7.48" evidence="9"/>
<dbReference type="Gene3D" id="3.30.70.330">
    <property type="match status" value="1"/>
</dbReference>
<evidence type="ECO:0000313" key="12">
    <source>
        <dbReference type="Proteomes" id="UP001419268"/>
    </source>
</evidence>
<comment type="caution">
    <text evidence="11">The sequence shown here is derived from an EMBL/GenBank/DDBJ whole genome shotgun (WGS) entry which is preliminary data.</text>
</comment>
<dbReference type="Pfam" id="PF26252">
    <property type="entry name" value="RdRP_helical"/>
    <property type="match status" value="1"/>
</dbReference>
<evidence type="ECO:0000256" key="8">
    <source>
        <dbReference type="PROSITE-ProRule" id="PRU00176"/>
    </source>
</evidence>
<proteinExistence type="inferred from homology"/>
<dbReference type="PANTHER" id="PTHR23079:SF5">
    <property type="entry name" value="RNA-DEPENDENT RNA POLYMERASE 2"/>
    <property type="match status" value="1"/>
</dbReference>
<name>A0AAP0NUI3_9MAGN</name>
<evidence type="ECO:0000256" key="6">
    <source>
        <dbReference type="ARBA" id="ARBA00023158"/>
    </source>
</evidence>
<dbReference type="GO" id="GO:0003968">
    <property type="term" value="F:RNA-directed RNA polymerase activity"/>
    <property type="evidence" value="ECO:0007669"/>
    <property type="project" value="UniProtKB-KW"/>
</dbReference>
<keyword evidence="6 9" id="KW-0943">RNA-mediated gene silencing</keyword>
<keyword evidence="4 9" id="KW-0548">Nucleotidyltransferase</keyword>
<dbReference type="PROSITE" id="PS50102">
    <property type="entry name" value="RRM"/>
    <property type="match status" value="1"/>
</dbReference>
<dbReference type="InterPro" id="IPR058752">
    <property type="entry name" value="RDRP_C_head"/>
</dbReference>
<comment type="catalytic activity">
    <reaction evidence="7 9">
        <text>RNA(n) + a ribonucleoside 5'-triphosphate = RNA(n+1) + diphosphate</text>
        <dbReference type="Rhea" id="RHEA:21248"/>
        <dbReference type="Rhea" id="RHEA-COMP:14527"/>
        <dbReference type="Rhea" id="RHEA-COMP:17342"/>
        <dbReference type="ChEBI" id="CHEBI:33019"/>
        <dbReference type="ChEBI" id="CHEBI:61557"/>
        <dbReference type="ChEBI" id="CHEBI:140395"/>
        <dbReference type="EC" id="2.7.7.48"/>
    </reaction>
</comment>
<evidence type="ECO:0000256" key="9">
    <source>
        <dbReference type="RuleBase" id="RU363098"/>
    </source>
</evidence>
<dbReference type="Pfam" id="PF05183">
    <property type="entry name" value="RdRP"/>
    <property type="match status" value="1"/>
</dbReference>
<keyword evidence="2 9" id="KW-0696">RNA-directed RNA polymerase</keyword>
<keyword evidence="5 8" id="KW-0694">RNA-binding</keyword>
<comment type="similarity">
    <text evidence="1 9">Belongs to the RdRP family.</text>
</comment>
<dbReference type="InterPro" id="IPR057596">
    <property type="entry name" value="RDRP_core"/>
</dbReference>
<dbReference type="InterPro" id="IPR007855">
    <property type="entry name" value="RDRP"/>
</dbReference>
<sequence>MTVNRATVRVSKIPVTIAAKDLFDFFESTLGHSSVFACEIIAERKNWKSRGFGRVQFDKIDSANAAHLLAHQGKLVFRGTHLEISPSFDDIVQRPTEPQNRLCDALLHVGFVVGDDRFSVLETWVGVKTDVMPERKQIEFWVAFNGEVYKLRIQFEDILSVSVWGLRGGDSNAVLLKLKYAPKIFQKFSGPAVASKRSSNRYYMCKEDFDFLWVRTVDFSVLKSIGQSTSLCLELQEGSLASQLLDSFPYYEGQVGCLTLEQTEQSCGASQIVPLVQPPLDFKLDYEILYQLNALVHSQKICVVAANNELMKILNSINVDLAINILQKLHKLKSPCYDPLSFVRDQLERLRGNQIQKRQPSSLKDRNFMRCHRVLVTPSKVYCLGPEIESSNYIVRHYAEYESDFIRLTFVDEDWKKIQSDALTASFETGLFSVPYKTSIYHRILSILRDGIVIGEKRFEFLAFSASQLRSGSVWMFASNGTVNTADIREWMGCFKSIRSISKCAARMGQLFSSSRQIFDVPARDVENIPDVEVTTDGVKYCFSDGIGRISLSFAKQVAKKCGLKEVPSAFQIRYGGYKGVIAVDRNSFRKMSLRKSMQKFDSNNRMLNITSWSESQPCYLNREIITLLATLGVEDEKFLALQHEQTKLLNKMSYDTEAARKVLEYTSGLDSKHFLVQMLLHGYQPSTEPFLSMMLSAHRDFMVSDMRSKCRIFVPKARVLMGCMDETGTLCYGQVYIRVTLTKAELQCRDQNYFRNVDDKTAIIVGKVVVTKNPCLHPGDIRVLDAVYEPLLEEKGLFDCVLFPQKGPRPHPNECSGGDLDGDLYFTCWDENLVPPKTDTPMDYMGRRPRIMDHEVTLEEIEKFFVDYMINDTLGQISIAHLIHADRSPEKARSPECIRLANLHSMAVDFAKTGAPAEMPRVLRPKEYPDFMERENKGGYQSTGVLGKLYRTALLTVENPDSNTIPSEKIAKTNYYDPELEEVGFEAFLDAAENYKNEYAKKFIALMNYFGAETEEEILTGNLRNKSMYLQHEKAKYNEMKDRILVSIKGLEREVKGWFEQSCNKDEQSKMASAWYHVSYHPNYCENGTNFLKFPWIVGDILIKIKATARERSQAEASSSSSAACGDS</sequence>
<dbReference type="Proteomes" id="UP001419268">
    <property type="component" value="Unassembled WGS sequence"/>
</dbReference>
<accession>A0AAP0NUI3</accession>
<dbReference type="SUPFAM" id="SSF54928">
    <property type="entry name" value="RNA-binding domain, RBD"/>
    <property type="match status" value="1"/>
</dbReference>
<evidence type="ECO:0000256" key="2">
    <source>
        <dbReference type="ARBA" id="ARBA00022484"/>
    </source>
</evidence>
<dbReference type="InterPro" id="IPR058751">
    <property type="entry name" value="RDRP_helical"/>
</dbReference>
<organism evidence="11 12">
    <name type="scientific">Stephania cephalantha</name>
    <dbReference type="NCBI Taxonomy" id="152367"/>
    <lineage>
        <taxon>Eukaryota</taxon>
        <taxon>Viridiplantae</taxon>
        <taxon>Streptophyta</taxon>
        <taxon>Embryophyta</taxon>
        <taxon>Tracheophyta</taxon>
        <taxon>Spermatophyta</taxon>
        <taxon>Magnoliopsida</taxon>
        <taxon>Ranunculales</taxon>
        <taxon>Menispermaceae</taxon>
        <taxon>Menispermoideae</taxon>
        <taxon>Cissampelideae</taxon>
        <taxon>Stephania</taxon>
    </lineage>
</organism>
<evidence type="ECO:0000256" key="3">
    <source>
        <dbReference type="ARBA" id="ARBA00022679"/>
    </source>
</evidence>
<evidence type="ECO:0000256" key="1">
    <source>
        <dbReference type="ARBA" id="ARBA00005762"/>
    </source>
</evidence>
<feature type="domain" description="RRM" evidence="10">
    <location>
        <begin position="6"/>
        <end position="89"/>
    </location>
</feature>
<dbReference type="GO" id="GO:0003723">
    <property type="term" value="F:RNA binding"/>
    <property type="evidence" value="ECO:0007669"/>
    <property type="project" value="UniProtKB-UniRule"/>
</dbReference>
<dbReference type="InterPro" id="IPR058763">
    <property type="entry name" value="RRM_RDR1/2-like"/>
</dbReference>
<dbReference type="InterPro" id="IPR035979">
    <property type="entry name" value="RBD_domain_sf"/>
</dbReference>
<dbReference type="InterPro" id="IPR000504">
    <property type="entry name" value="RRM_dom"/>
</dbReference>
<dbReference type="Pfam" id="PF26253">
    <property type="entry name" value="RdRP_head"/>
    <property type="match status" value="1"/>
</dbReference>
<dbReference type="InterPro" id="IPR012677">
    <property type="entry name" value="Nucleotide-bd_a/b_plait_sf"/>
</dbReference>
<dbReference type="AlphaFoldDB" id="A0AAP0NUI3"/>
<evidence type="ECO:0000256" key="7">
    <source>
        <dbReference type="ARBA" id="ARBA00048744"/>
    </source>
</evidence>
<dbReference type="SMART" id="SM00360">
    <property type="entry name" value="RRM"/>
    <property type="match status" value="1"/>
</dbReference>
<dbReference type="Pfam" id="PF24823">
    <property type="entry name" value="PH_RDR2"/>
    <property type="match status" value="1"/>
</dbReference>
<evidence type="ECO:0000256" key="4">
    <source>
        <dbReference type="ARBA" id="ARBA00022695"/>
    </source>
</evidence>
<dbReference type="InterPro" id="IPR057590">
    <property type="entry name" value="PH_RDR1/2-like"/>
</dbReference>
<dbReference type="PANTHER" id="PTHR23079">
    <property type="entry name" value="RNA-DEPENDENT RNA POLYMERASE"/>
    <property type="match status" value="1"/>
</dbReference>
<keyword evidence="12" id="KW-1185">Reference proteome</keyword>
<dbReference type="Pfam" id="PF26250">
    <property type="entry name" value="RRM_RdRP1_2"/>
    <property type="match status" value="1"/>
</dbReference>
<reference evidence="11 12" key="1">
    <citation type="submission" date="2024-01" db="EMBL/GenBank/DDBJ databases">
        <title>Genome assemblies of Stephania.</title>
        <authorList>
            <person name="Yang L."/>
        </authorList>
    </citation>
    <scope>NUCLEOTIDE SEQUENCE [LARGE SCALE GENOMIC DNA]</scope>
    <source>
        <strain evidence="11">JXDWG</strain>
        <tissue evidence="11">Leaf</tissue>
    </source>
</reference>
<dbReference type="GO" id="GO:0031380">
    <property type="term" value="C:nuclear RNA-directed RNA polymerase complex"/>
    <property type="evidence" value="ECO:0007669"/>
    <property type="project" value="TreeGrafter"/>
</dbReference>
<gene>
    <name evidence="11" type="ORF">Scep_017741</name>
</gene>
<evidence type="ECO:0000313" key="11">
    <source>
        <dbReference type="EMBL" id="KAK9119648.1"/>
    </source>
</evidence>
<evidence type="ECO:0000259" key="10">
    <source>
        <dbReference type="PROSITE" id="PS50102"/>
    </source>
</evidence>
<protein>
    <recommendedName>
        <fullName evidence="9">RNA-dependent RNA polymerase</fullName>
        <ecNumber evidence="9">2.7.7.48</ecNumber>
    </recommendedName>
</protein>
<dbReference type="EMBL" id="JBBNAG010000007">
    <property type="protein sequence ID" value="KAK9119648.1"/>
    <property type="molecule type" value="Genomic_DNA"/>
</dbReference>